<dbReference type="InterPro" id="IPR000524">
    <property type="entry name" value="Tscrpt_reg_HTH_GntR"/>
</dbReference>
<dbReference type="GO" id="GO:0003677">
    <property type="term" value="F:DNA binding"/>
    <property type="evidence" value="ECO:0007669"/>
    <property type="project" value="UniProtKB-KW"/>
</dbReference>
<dbReference type="InterPro" id="IPR036390">
    <property type="entry name" value="WH_DNA-bd_sf"/>
</dbReference>
<feature type="domain" description="HTH gntR-type" evidence="4">
    <location>
        <begin position="9"/>
        <end position="77"/>
    </location>
</feature>
<evidence type="ECO:0000259" key="4">
    <source>
        <dbReference type="PROSITE" id="PS50949"/>
    </source>
</evidence>
<organism evidence="5 6">
    <name type="scientific">Salimicrobium halophilum</name>
    <dbReference type="NCBI Taxonomy" id="86666"/>
    <lineage>
        <taxon>Bacteria</taxon>
        <taxon>Bacillati</taxon>
        <taxon>Bacillota</taxon>
        <taxon>Bacilli</taxon>
        <taxon>Bacillales</taxon>
        <taxon>Bacillaceae</taxon>
        <taxon>Salimicrobium</taxon>
    </lineage>
</organism>
<accession>A0A1G8RKD6</accession>
<dbReference type="GO" id="GO:0003700">
    <property type="term" value="F:DNA-binding transcription factor activity"/>
    <property type="evidence" value="ECO:0007669"/>
    <property type="project" value="InterPro"/>
</dbReference>
<dbReference type="InterPro" id="IPR036388">
    <property type="entry name" value="WH-like_DNA-bd_sf"/>
</dbReference>
<keyword evidence="3" id="KW-0804">Transcription</keyword>
<dbReference type="OrthoDB" id="9782299at2"/>
<protein>
    <submittedName>
        <fullName evidence="5">Transcriptional regulator, GntR family</fullName>
    </submittedName>
</protein>
<evidence type="ECO:0000313" key="5">
    <source>
        <dbReference type="EMBL" id="SDJ17416.1"/>
    </source>
</evidence>
<dbReference type="EMBL" id="FNEV01000002">
    <property type="protein sequence ID" value="SDJ17416.1"/>
    <property type="molecule type" value="Genomic_DNA"/>
</dbReference>
<dbReference type="SMART" id="SM00895">
    <property type="entry name" value="FCD"/>
    <property type="match status" value="1"/>
</dbReference>
<dbReference type="SMART" id="SM00345">
    <property type="entry name" value="HTH_GNTR"/>
    <property type="match status" value="1"/>
</dbReference>
<dbReference type="InterPro" id="IPR008920">
    <property type="entry name" value="TF_FadR/GntR_C"/>
</dbReference>
<evidence type="ECO:0000256" key="3">
    <source>
        <dbReference type="ARBA" id="ARBA00023163"/>
    </source>
</evidence>
<keyword evidence="1" id="KW-0805">Transcription regulation</keyword>
<dbReference type="Gene3D" id="1.10.10.10">
    <property type="entry name" value="Winged helix-like DNA-binding domain superfamily/Winged helix DNA-binding domain"/>
    <property type="match status" value="1"/>
</dbReference>
<gene>
    <name evidence="5" type="ORF">SAMN04490247_1088</name>
</gene>
<dbReference type="CDD" id="cd07377">
    <property type="entry name" value="WHTH_GntR"/>
    <property type="match status" value="1"/>
</dbReference>
<evidence type="ECO:0000256" key="2">
    <source>
        <dbReference type="ARBA" id="ARBA00023125"/>
    </source>
</evidence>
<keyword evidence="2" id="KW-0238">DNA-binding</keyword>
<dbReference type="Pfam" id="PF00392">
    <property type="entry name" value="GntR"/>
    <property type="match status" value="1"/>
</dbReference>
<evidence type="ECO:0000313" key="6">
    <source>
        <dbReference type="Proteomes" id="UP000199225"/>
    </source>
</evidence>
<dbReference type="RefSeq" id="WP_093192816.1">
    <property type="nucleotide sequence ID" value="NZ_FNEV01000002.1"/>
</dbReference>
<proteinExistence type="predicted"/>
<dbReference type="Gene3D" id="1.20.120.530">
    <property type="entry name" value="GntR ligand-binding domain-like"/>
    <property type="match status" value="1"/>
</dbReference>
<dbReference type="SUPFAM" id="SSF46785">
    <property type="entry name" value="Winged helix' DNA-binding domain"/>
    <property type="match status" value="1"/>
</dbReference>
<reference evidence="6" key="1">
    <citation type="submission" date="2016-10" db="EMBL/GenBank/DDBJ databases">
        <authorList>
            <person name="Varghese N."/>
            <person name="Submissions S."/>
        </authorList>
    </citation>
    <scope>NUCLEOTIDE SEQUENCE [LARGE SCALE GENOMIC DNA]</scope>
    <source>
        <strain evidence="6">DSM 4771</strain>
    </source>
</reference>
<sequence>MEYKQIRTKKIYEQVADSLIEMIKNGDLSPGDKLESVETLARNFDVGRSAIREALSGLRSMGLLEMKQGEGTYVKEFEASKFTLPVPSAFLMNIKDVKELYQVRKMLEVGTAGLAAEHHDDEDLEAIHSALQAMKKADKEELAEKADHDFHMAIVKATHNDMLTYLMGSVSEIMAETIRDTRRVLLYTEEKAHDLFSEHEKIYNAIKNNNSDLAEKAMYTHLAAVEMLLFQHLEK</sequence>
<evidence type="ECO:0000256" key="1">
    <source>
        <dbReference type="ARBA" id="ARBA00023015"/>
    </source>
</evidence>
<dbReference type="Pfam" id="PF07729">
    <property type="entry name" value="FCD"/>
    <property type="match status" value="1"/>
</dbReference>
<dbReference type="Proteomes" id="UP000199225">
    <property type="component" value="Unassembled WGS sequence"/>
</dbReference>
<dbReference type="InterPro" id="IPR011711">
    <property type="entry name" value="GntR_C"/>
</dbReference>
<dbReference type="SUPFAM" id="SSF48008">
    <property type="entry name" value="GntR ligand-binding domain-like"/>
    <property type="match status" value="1"/>
</dbReference>
<dbReference type="STRING" id="86666.SAMN04490247_1088"/>
<dbReference type="AlphaFoldDB" id="A0A1G8RKD6"/>
<dbReference type="PANTHER" id="PTHR43537:SF5">
    <property type="entry name" value="UXU OPERON TRANSCRIPTIONAL REGULATOR"/>
    <property type="match status" value="1"/>
</dbReference>
<dbReference type="PROSITE" id="PS50949">
    <property type="entry name" value="HTH_GNTR"/>
    <property type="match status" value="1"/>
</dbReference>
<dbReference type="PANTHER" id="PTHR43537">
    <property type="entry name" value="TRANSCRIPTIONAL REGULATOR, GNTR FAMILY"/>
    <property type="match status" value="1"/>
</dbReference>
<keyword evidence="6" id="KW-1185">Reference proteome</keyword>
<name>A0A1G8RKD6_9BACI</name>